<dbReference type="InterPro" id="IPR051686">
    <property type="entry name" value="Lipoprotein_DolP"/>
</dbReference>
<keyword evidence="5" id="KW-1185">Reference proteome</keyword>
<dbReference type="EMBL" id="VCHQ01000027">
    <property type="protein sequence ID" value="TLV10568.1"/>
    <property type="molecule type" value="Genomic_DNA"/>
</dbReference>
<gene>
    <name evidence="4" type="primary">yraP</name>
    <name evidence="4" type="ORF">FE839_19435</name>
</gene>
<dbReference type="SMART" id="SM00749">
    <property type="entry name" value="BON"/>
    <property type="match status" value="2"/>
</dbReference>
<organism evidence="4 5">
    <name type="scientific">Klebsiella indica</name>
    <dbReference type="NCBI Taxonomy" id="2582917"/>
    <lineage>
        <taxon>Bacteria</taxon>
        <taxon>Pseudomonadati</taxon>
        <taxon>Pseudomonadota</taxon>
        <taxon>Gammaproteobacteria</taxon>
        <taxon>Enterobacterales</taxon>
        <taxon>Enterobacteriaceae</taxon>
        <taxon>Klebsiella/Raoultella group</taxon>
        <taxon>Klebsiella</taxon>
    </lineage>
</organism>
<accession>A0A5R9LCP1</accession>
<dbReference type="PROSITE" id="PS51257">
    <property type="entry name" value="PROKAR_LIPOPROTEIN"/>
    <property type="match status" value="1"/>
</dbReference>
<feature type="domain" description="BON" evidence="3">
    <location>
        <begin position="124"/>
        <end position="191"/>
    </location>
</feature>
<dbReference type="Pfam" id="PF04972">
    <property type="entry name" value="BON"/>
    <property type="match status" value="2"/>
</dbReference>
<comment type="caution">
    <text evidence="4">The sequence shown here is derived from an EMBL/GenBank/DDBJ whole genome shotgun (WGS) entry which is preliminary data.</text>
</comment>
<dbReference type="InterPro" id="IPR007055">
    <property type="entry name" value="BON_dom"/>
</dbReference>
<keyword evidence="1 2" id="KW-0732">Signal</keyword>
<feature type="chain" id="PRO_5024317966" evidence="2">
    <location>
        <begin position="23"/>
        <end position="191"/>
    </location>
</feature>
<reference evidence="4 5" key="1">
    <citation type="submission" date="2019-05" db="EMBL/GenBank/DDBJ databases">
        <title>Genome sequence of Klebsiella sp strain TOUT106.</title>
        <authorList>
            <person name="Rahi P."/>
            <person name="Chaudhari D."/>
        </authorList>
    </citation>
    <scope>NUCLEOTIDE SEQUENCE [LARGE SCALE GENOMIC DNA]</scope>
    <source>
        <strain evidence="4 5">TOUT106</strain>
    </source>
</reference>
<dbReference type="PROSITE" id="PS50914">
    <property type="entry name" value="BON"/>
    <property type="match status" value="2"/>
</dbReference>
<evidence type="ECO:0000259" key="3">
    <source>
        <dbReference type="PROSITE" id="PS50914"/>
    </source>
</evidence>
<dbReference type="Proteomes" id="UP000307430">
    <property type="component" value="Unassembled WGS sequence"/>
</dbReference>
<evidence type="ECO:0000313" key="4">
    <source>
        <dbReference type="EMBL" id="TLV10568.1"/>
    </source>
</evidence>
<dbReference type="InterPro" id="IPR014004">
    <property type="entry name" value="Transpt-assoc_nodulatn_dom_bac"/>
</dbReference>
<feature type="domain" description="BON" evidence="3">
    <location>
        <begin position="46"/>
        <end position="115"/>
    </location>
</feature>
<evidence type="ECO:0000313" key="5">
    <source>
        <dbReference type="Proteomes" id="UP000307430"/>
    </source>
</evidence>
<dbReference type="RefSeq" id="WP_138362423.1">
    <property type="nucleotide sequence ID" value="NZ_JBCIVH010000003.1"/>
</dbReference>
<name>A0A5R9LCP1_9ENTR</name>
<dbReference type="NCBIfam" id="NF008247">
    <property type="entry name" value="PRK11023.1"/>
    <property type="match status" value="1"/>
</dbReference>
<sequence length="191" mass="19886">MKALSPLAILLSALLLQGCVAAAVVGAAAVGTKAATDPRTVGTQVDDGTLELRVNNALSKDEQIKKQARINVTAYQGKVLLTGQSPTSALSARAKQIALGVEGAAEVYNEVRQGQPISLGTASSDTWITTKVRSQLLASDLVKSSNVKVTTENGEVFLMGLVTEREGRAAADIASRVSGVSRVTTAFTYIK</sequence>
<keyword evidence="4" id="KW-0449">Lipoprotein</keyword>
<evidence type="ECO:0000256" key="1">
    <source>
        <dbReference type="ARBA" id="ARBA00022729"/>
    </source>
</evidence>
<protein>
    <submittedName>
        <fullName evidence="4">Divisome-associated lipoprotein YraP</fullName>
    </submittedName>
</protein>
<evidence type="ECO:0000256" key="2">
    <source>
        <dbReference type="SAM" id="SignalP"/>
    </source>
</evidence>
<dbReference type="PANTHER" id="PTHR34606">
    <property type="entry name" value="BON DOMAIN-CONTAINING PROTEIN"/>
    <property type="match status" value="1"/>
</dbReference>
<dbReference type="PANTHER" id="PTHR34606:SF4">
    <property type="entry name" value="OUTER MEMBRANE LIPOPROTEIN DOLP"/>
    <property type="match status" value="1"/>
</dbReference>
<feature type="signal peptide" evidence="2">
    <location>
        <begin position="1"/>
        <end position="22"/>
    </location>
</feature>
<dbReference type="AlphaFoldDB" id="A0A5R9LCP1"/>
<proteinExistence type="predicted"/>